<dbReference type="AlphaFoldDB" id="A0A0F0L820"/>
<protein>
    <recommendedName>
        <fullName evidence="1">Treble clef zinc finger domain-containing protein</fullName>
    </recommendedName>
</protein>
<dbReference type="Pfam" id="PF14311">
    <property type="entry name" value="DUF4379"/>
    <property type="match status" value="1"/>
</dbReference>
<comment type="caution">
    <text evidence="2">The sequence shown here is derived from an EMBL/GenBank/DDBJ whole genome shotgun (WGS) entry which is preliminary data.</text>
</comment>
<organism evidence="2 3">
    <name type="scientific">Microbacterium oxydans</name>
    <dbReference type="NCBI Taxonomy" id="82380"/>
    <lineage>
        <taxon>Bacteria</taxon>
        <taxon>Bacillati</taxon>
        <taxon>Actinomycetota</taxon>
        <taxon>Actinomycetes</taxon>
        <taxon>Micrococcales</taxon>
        <taxon>Microbacteriaceae</taxon>
        <taxon>Microbacterium</taxon>
    </lineage>
</organism>
<dbReference type="OrthoDB" id="3196679at2"/>
<feature type="domain" description="Treble clef zinc finger" evidence="1">
    <location>
        <begin position="561"/>
        <end position="616"/>
    </location>
</feature>
<evidence type="ECO:0000259" key="1">
    <source>
        <dbReference type="Pfam" id="PF14311"/>
    </source>
</evidence>
<name>A0A0F0L820_9MICO</name>
<dbReference type="Proteomes" id="UP000033640">
    <property type="component" value="Unassembled WGS sequence"/>
</dbReference>
<dbReference type="EMBL" id="JYIW01000025">
    <property type="protein sequence ID" value="KJL28834.1"/>
    <property type="molecule type" value="Genomic_DNA"/>
</dbReference>
<sequence>MRISDAHVAELRERSWRLPFRARLHALESHQSFFARLVRANYCEYVHLDHRARLAGMAYPDQAWRKSELAVELMSGLPVGTFSGSTHALPRVCTDPDCRCSTSLVGPRNLCLQCARGESVGLVDNFEPYVCIRHQRWTGPGAGIDGQLSVRGFPEFGRAASQHRRLLRAGLLDSLRFRAIWKLLTDEFLAGRFLPRTGGIVADWRFRAEAHMRAVVYPDAINLYSAFETGQVLGRVLDPRNALQVVEDILAEIVEVRTGVACAPEVAQRLRYHLRPDFYRVALATTPGWHDGPSTVYPPPMMFTHDRDLSAIDFSRWPTTRKGIAPGYPGFDRPDSPMYIVSRAVKEFRDEFWYDVRGDLFDDIRRSRMIKSFWVCRAGHAFEASIVSRERAPRTGCQACANKITVPGVTDIATTDPEAFSYWDHCANLIRGLRYWQVTAKREEKAAWTCRRGHSFEMFIMLFTADPRCRRCYPPNQARVDLVLDHPDLLPLWDADANEAFDLRSVALNIDVVAWRCQKENHPFTSTLYDMLHRRQLCPICSGRRIVSGINDFQTLYPEEAEEFSWALNDGVTPDQLSPGNQKDVFLWVCRKKGHIYPSSVYLRVLGYGCGHCAGRLVTPGETDLESARPGVAARWHSVANGPLTPRDVHSGSSARAYFTCLCDRPYRCEIRYMREDKYCQSCTAKISTWKRRSGSTLPKLSTGR</sequence>
<accession>A0A0F0L820</accession>
<dbReference type="PANTHER" id="PTHR37317:SF1">
    <property type="entry name" value="ZINC-RIBBON DOMAIN-CONTAINING PROTEIN-RELATED"/>
    <property type="match status" value="1"/>
</dbReference>
<dbReference type="PANTHER" id="PTHR37317">
    <property type="entry name" value="BLR8090 PROTEIN"/>
    <property type="match status" value="1"/>
</dbReference>
<dbReference type="InterPro" id="IPR025487">
    <property type="entry name" value="DUF4379"/>
</dbReference>
<evidence type="ECO:0000313" key="2">
    <source>
        <dbReference type="EMBL" id="KJL28834.1"/>
    </source>
</evidence>
<evidence type="ECO:0000313" key="3">
    <source>
        <dbReference type="Proteomes" id="UP000033640"/>
    </source>
</evidence>
<reference evidence="2 3" key="1">
    <citation type="submission" date="2015-02" db="EMBL/GenBank/DDBJ databases">
        <title>Draft genome sequences of ten Microbacterium spp. with emphasis on heavy metal contaminated environments.</title>
        <authorList>
            <person name="Corretto E."/>
        </authorList>
    </citation>
    <scope>NUCLEOTIDE SEQUENCE [LARGE SCALE GENOMIC DNA]</scope>
    <source>
        <strain evidence="2 3">BEL4b</strain>
    </source>
</reference>
<proteinExistence type="predicted"/>
<dbReference type="PATRIC" id="fig|82380.11.peg.2352"/>
<gene>
    <name evidence="2" type="ORF">RS83_02315</name>
</gene>